<gene>
    <name evidence="1" type="ORF">Bca52824_070817</name>
</gene>
<dbReference type="Proteomes" id="UP000886595">
    <property type="component" value="Unassembled WGS sequence"/>
</dbReference>
<dbReference type="EMBL" id="JAAMPC010000014">
    <property type="protein sequence ID" value="KAG2263738.1"/>
    <property type="molecule type" value="Genomic_DNA"/>
</dbReference>
<evidence type="ECO:0000313" key="2">
    <source>
        <dbReference type="Proteomes" id="UP000886595"/>
    </source>
</evidence>
<dbReference type="AlphaFoldDB" id="A0A8X7Q619"/>
<proteinExistence type="predicted"/>
<keyword evidence="2" id="KW-1185">Reference proteome</keyword>
<protein>
    <submittedName>
        <fullName evidence="1">Uncharacterized protein</fullName>
    </submittedName>
</protein>
<reference evidence="1 2" key="1">
    <citation type="submission" date="2020-02" db="EMBL/GenBank/DDBJ databases">
        <authorList>
            <person name="Ma Q."/>
            <person name="Huang Y."/>
            <person name="Song X."/>
            <person name="Pei D."/>
        </authorList>
    </citation>
    <scope>NUCLEOTIDE SEQUENCE [LARGE SCALE GENOMIC DNA]</scope>
    <source>
        <strain evidence="1">Sxm20200214</strain>
        <tissue evidence="1">Leaf</tissue>
    </source>
</reference>
<sequence>MASTERSEDMSSSYIIEQFLPDAAALAAVTSAASQRKKKKNLSYLTKTGEAILFLTESLWLACVVAALEHRICGVNNAFSLFFP</sequence>
<accession>A0A8X7Q619</accession>
<comment type="caution">
    <text evidence="1">The sequence shown here is derived from an EMBL/GenBank/DDBJ whole genome shotgun (WGS) entry which is preliminary data.</text>
</comment>
<organism evidence="1 2">
    <name type="scientific">Brassica carinata</name>
    <name type="common">Ethiopian mustard</name>
    <name type="synonym">Abyssinian cabbage</name>
    <dbReference type="NCBI Taxonomy" id="52824"/>
    <lineage>
        <taxon>Eukaryota</taxon>
        <taxon>Viridiplantae</taxon>
        <taxon>Streptophyta</taxon>
        <taxon>Embryophyta</taxon>
        <taxon>Tracheophyta</taxon>
        <taxon>Spermatophyta</taxon>
        <taxon>Magnoliopsida</taxon>
        <taxon>eudicotyledons</taxon>
        <taxon>Gunneridae</taxon>
        <taxon>Pentapetalae</taxon>
        <taxon>rosids</taxon>
        <taxon>malvids</taxon>
        <taxon>Brassicales</taxon>
        <taxon>Brassicaceae</taxon>
        <taxon>Brassiceae</taxon>
        <taxon>Brassica</taxon>
    </lineage>
</organism>
<dbReference type="OrthoDB" id="767768at2759"/>
<evidence type="ECO:0000313" key="1">
    <source>
        <dbReference type="EMBL" id="KAG2263738.1"/>
    </source>
</evidence>
<name>A0A8X7Q619_BRACI</name>